<keyword evidence="3 6" id="KW-0812">Transmembrane</keyword>
<dbReference type="PANTHER" id="PTHR11266">
    <property type="entry name" value="PEROXISOMAL MEMBRANE PROTEIN 2, PXMP2 MPV17"/>
    <property type="match status" value="1"/>
</dbReference>
<evidence type="ECO:0000313" key="8">
    <source>
        <dbReference type="Proteomes" id="UP001150925"/>
    </source>
</evidence>
<accession>A0A9W8AV88</accession>
<name>A0A9W8AV88_9FUNG</name>
<proteinExistence type="inferred from homology"/>
<feature type="transmembrane region" description="Helical" evidence="6">
    <location>
        <begin position="102"/>
        <end position="130"/>
    </location>
</feature>
<evidence type="ECO:0000256" key="5">
    <source>
        <dbReference type="ARBA" id="ARBA00023136"/>
    </source>
</evidence>
<dbReference type="AlphaFoldDB" id="A0A9W8AV88"/>
<evidence type="ECO:0000313" key="7">
    <source>
        <dbReference type="EMBL" id="KAJ1964699.1"/>
    </source>
</evidence>
<gene>
    <name evidence="7" type="ORF">IWQ62_002860</name>
</gene>
<evidence type="ECO:0000256" key="6">
    <source>
        <dbReference type="RuleBase" id="RU363053"/>
    </source>
</evidence>
<dbReference type="EMBL" id="JANBPY010000671">
    <property type="protein sequence ID" value="KAJ1964699.1"/>
    <property type="molecule type" value="Genomic_DNA"/>
</dbReference>
<keyword evidence="8" id="KW-1185">Reference proteome</keyword>
<comment type="caution">
    <text evidence="7">The sequence shown here is derived from an EMBL/GenBank/DDBJ whole genome shotgun (WGS) entry which is preliminary data.</text>
</comment>
<evidence type="ECO:0000256" key="4">
    <source>
        <dbReference type="ARBA" id="ARBA00022989"/>
    </source>
</evidence>
<keyword evidence="4 6" id="KW-1133">Transmembrane helix</keyword>
<dbReference type="InterPro" id="IPR007248">
    <property type="entry name" value="Mpv17_PMP22"/>
</dbReference>
<evidence type="ECO:0000256" key="3">
    <source>
        <dbReference type="ARBA" id="ARBA00022692"/>
    </source>
</evidence>
<feature type="transmembrane region" description="Helical" evidence="6">
    <location>
        <begin position="173"/>
        <end position="192"/>
    </location>
</feature>
<feature type="transmembrane region" description="Helical" evidence="6">
    <location>
        <begin position="71"/>
        <end position="90"/>
    </location>
</feature>
<dbReference type="Pfam" id="PF04117">
    <property type="entry name" value="Mpv17_PMP22"/>
    <property type="match status" value="1"/>
</dbReference>
<evidence type="ECO:0000256" key="1">
    <source>
        <dbReference type="ARBA" id="ARBA00004141"/>
    </source>
</evidence>
<sequence>MAIVASQPVLGSLLQAYLHSLDRHPLVTKALTSGILQGLQEQLALVLSGTSRSLSSKKKTWALLNPKVVQMTLYGLLISGPMGHFLYAWLSRWLAKRSGPMVPVLMLLVSNLVISPIQNAVYVLAMAYIAGQRSPKQLLTTLHQQWPGLQKVSCVLFPVVQLVASKLLHPNHWVPFFNLMGFVFGLYFNTLLKRQRRKTLTEKKD</sequence>
<protein>
    <submittedName>
        <fullName evidence="7">Uncharacterized protein</fullName>
    </submittedName>
</protein>
<dbReference type="PANTHER" id="PTHR11266:SF93">
    <property type="entry name" value="INTEGRAL MEMBRANE PROTEIN 25D9-6"/>
    <property type="match status" value="1"/>
</dbReference>
<organism evidence="7 8">
    <name type="scientific">Dispira parvispora</name>
    <dbReference type="NCBI Taxonomy" id="1520584"/>
    <lineage>
        <taxon>Eukaryota</taxon>
        <taxon>Fungi</taxon>
        <taxon>Fungi incertae sedis</taxon>
        <taxon>Zoopagomycota</taxon>
        <taxon>Kickxellomycotina</taxon>
        <taxon>Dimargaritomycetes</taxon>
        <taxon>Dimargaritales</taxon>
        <taxon>Dimargaritaceae</taxon>
        <taxon>Dispira</taxon>
    </lineage>
</organism>
<comment type="similarity">
    <text evidence="2 6">Belongs to the peroxisomal membrane protein PXMP2/4 family.</text>
</comment>
<evidence type="ECO:0000256" key="2">
    <source>
        <dbReference type="ARBA" id="ARBA00006824"/>
    </source>
</evidence>
<comment type="subcellular location">
    <subcellularLocation>
        <location evidence="1">Membrane</location>
        <topology evidence="1">Multi-pass membrane protein</topology>
    </subcellularLocation>
</comment>
<dbReference type="OrthoDB" id="860at2759"/>
<reference evidence="7" key="1">
    <citation type="submission" date="2022-07" db="EMBL/GenBank/DDBJ databases">
        <title>Phylogenomic reconstructions and comparative analyses of Kickxellomycotina fungi.</title>
        <authorList>
            <person name="Reynolds N.K."/>
            <person name="Stajich J.E."/>
            <person name="Barry K."/>
            <person name="Grigoriev I.V."/>
            <person name="Crous P."/>
            <person name="Smith M.E."/>
        </authorList>
    </citation>
    <scope>NUCLEOTIDE SEQUENCE</scope>
    <source>
        <strain evidence="7">RSA 1196</strain>
    </source>
</reference>
<dbReference type="Proteomes" id="UP001150925">
    <property type="component" value="Unassembled WGS sequence"/>
</dbReference>
<dbReference type="GO" id="GO:0005778">
    <property type="term" value="C:peroxisomal membrane"/>
    <property type="evidence" value="ECO:0007669"/>
    <property type="project" value="TreeGrafter"/>
</dbReference>
<keyword evidence="5 6" id="KW-0472">Membrane</keyword>